<feature type="transmembrane region" description="Helical" evidence="5">
    <location>
        <begin position="224"/>
        <end position="246"/>
    </location>
</feature>
<dbReference type="Gene3D" id="1.20.1250.20">
    <property type="entry name" value="MFS general substrate transporter like domains"/>
    <property type="match status" value="1"/>
</dbReference>
<dbReference type="EMBL" id="JBBPFD010000022">
    <property type="protein sequence ID" value="KAK7881815.1"/>
    <property type="molecule type" value="Genomic_DNA"/>
</dbReference>
<dbReference type="InterPro" id="IPR005829">
    <property type="entry name" value="Sugar_transporter_CS"/>
</dbReference>
<dbReference type="Proteomes" id="UP001460270">
    <property type="component" value="Unassembled WGS sequence"/>
</dbReference>
<dbReference type="GO" id="GO:0016020">
    <property type="term" value="C:membrane"/>
    <property type="evidence" value="ECO:0007669"/>
    <property type="project" value="UniProtKB-SubCell"/>
</dbReference>
<feature type="transmembrane region" description="Helical" evidence="5">
    <location>
        <begin position="391"/>
        <end position="411"/>
    </location>
</feature>
<comment type="caution">
    <text evidence="7">The sequence shown here is derived from an EMBL/GenBank/DDBJ whole genome shotgun (WGS) entry which is preliminary data.</text>
</comment>
<gene>
    <name evidence="7" type="ORF">WMY93_030224</name>
</gene>
<keyword evidence="4 5" id="KW-0472">Membrane</keyword>
<feature type="transmembrane region" description="Helical" evidence="5">
    <location>
        <begin position="21"/>
        <end position="43"/>
    </location>
</feature>
<dbReference type="AlphaFoldDB" id="A0AAW0MP16"/>
<dbReference type="PROSITE" id="PS50850">
    <property type="entry name" value="MFS"/>
    <property type="match status" value="1"/>
</dbReference>
<evidence type="ECO:0000256" key="1">
    <source>
        <dbReference type="ARBA" id="ARBA00004141"/>
    </source>
</evidence>
<reference evidence="8" key="1">
    <citation type="submission" date="2024-04" db="EMBL/GenBank/DDBJ databases">
        <title>Salinicola lusitanus LLJ914,a marine bacterium isolated from the Okinawa Trough.</title>
        <authorList>
            <person name="Li J."/>
        </authorList>
    </citation>
    <scope>NUCLEOTIDE SEQUENCE [LARGE SCALE GENOMIC DNA]</scope>
</reference>
<dbReference type="InterPro" id="IPR036259">
    <property type="entry name" value="MFS_trans_sf"/>
</dbReference>
<evidence type="ECO:0000256" key="4">
    <source>
        <dbReference type="ARBA" id="ARBA00023136"/>
    </source>
</evidence>
<name>A0AAW0MP16_9GOBI</name>
<evidence type="ECO:0000313" key="8">
    <source>
        <dbReference type="Proteomes" id="UP001460270"/>
    </source>
</evidence>
<feature type="domain" description="Major facilitator superfamily (MFS) profile" evidence="6">
    <location>
        <begin position="96"/>
        <end position="480"/>
    </location>
</feature>
<dbReference type="PANTHER" id="PTHR24064">
    <property type="entry name" value="SOLUTE CARRIER FAMILY 22 MEMBER"/>
    <property type="match status" value="1"/>
</dbReference>
<feature type="transmembrane region" description="Helical" evidence="5">
    <location>
        <begin position="166"/>
        <end position="184"/>
    </location>
</feature>
<evidence type="ECO:0000259" key="6">
    <source>
        <dbReference type="PROSITE" id="PS50850"/>
    </source>
</evidence>
<dbReference type="GO" id="GO:0022857">
    <property type="term" value="F:transmembrane transporter activity"/>
    <property type="evidence" value="ECO:0007669"/>
    <property type="project" value="InterPro"/>
</dbReference>
<feature type="transmembrane region" description="Helical" evidence="5">
    <location>
        <begin position="190"/>
        <end position="212"/>
    </location>
</feature>
<protein>
    <recommendedName>
        <fullName evidence="6">Major facilitator superfamily (MFS) profile domain-containing protein</fullName>
    </recommendedName>
</protein>
<feature type="transmembrane region" description="Helical" evidence="5">
    <location>
        <begin position="447"/>
        <end position="465"/>
    </location>
</feature>
<dbReference type="PROSITE" id="PS00216">
    <property type="entry name" value="SUGAR_TRANSPORT_1"/>
    <property type="match status" value="1"/>
</dbReference>
<feature type="transmembrane region" description="Helical" evidence="5">
    <location>
        <begin position="334"/>
        <end position="351"/>
    </location>
</feature>
<comment type="subcellular location">
    <subcellularLocation>
        <location evidence="1">Membrane</location>
        <topology evidence="1">Multi-pass membrane protein</topology>
    </subcellularLocation>
</comment>
<keyword evidence="2 5" id="KW-0812">Transmembrane</keyword>
<dbReference type="InterPro" id="IPR005828">
    <property type="entry name" value="MFS_sugar_transport-like"/>
</dbReference>
<feature type="transmembrane region" description="Helical" evidence="5">
    <location>
        <begin position="252"/>
        <end position="272"/>
    </location>
</feature>
<dbReference type="InterPro" id="IPR020846">
    <property type="entry name" value="MFS_dom"/>
</dbReference>
<dbReference type="SUPFAM" id="SSF103473">
    <property type="entry name" value="MFS general substrate transporter"/>
    <property type="match status" value="1"/>
</dbReference>
<keyword evidence="3 5" id="KW-1133">Transmembrane helix</keyword>
<evidence type="ECO:0000256" key="5">
    <source>
        <dbReference type="SAM" id="Phobius"/>
    </source>
</evidence>
<evidence type="ECO:0000256" key="3">
    <source>
        <dbReference type="ARBA" id="ARBA00022989"/>
    </source>
</evidence>
<evidence type="ECO:0000313" key="7">
    <source>
        <dbReference type="EMBL" id="KAK7881815.1"/>
    </source>
</evidence>
<dbReference type="Pfam" id="PF00083">
    <property type="entry name" value="Sugar_tr"/>
    <property type="match status" value="1"/>
</dbReference>
<keyword evidence="8" id="KW-1185">Reference proteome</keyword>
<evidence type="ECO:0000256" key="2">
    <source>
        <dbReference type="ARBA" id="ARBA00022692"/>
    </source>
</evidence>
<sequence length="480" mass="53519">MMSDFRQILKEIGEFGLFQKRLVAALCLPTFFTGFDVISQVFVGLSFPHHCNTDWILQIEPNLTENQQLNLTLPVNKDGQYENCLMFKPVALDLETIVAFGLNETTTCENGSVFEAVKGATSIVSEFDLVCDRSSLIETSQSIYMAGLLVGALVLGFMADRFGRRLVILLALFLMMTCGVALAFSPNIYVYMALKFVSGFSVSGIVGNAFVIGGEWSDASKFALCTNVVHLFFPLGLMFLSGLAYLIRNWRILHLVLFVPLLPVCGLFYWILPESARWLITQGKKKQAISEIRKAAKVNKRKVPEELLEKLNAEAPEKKNMLDLLKIPYLRKRALIMSFIWFATSLMYYGISLNVGSFGLDIYLTQFIFGLVELPALLSCVPLLQRFGRRLWQMVVLICGGTACLVIIAIPKARQNGVGLNAMCARVAGILAPLIRLLEAYQFFLPMLIYGTVPLVAGALCLMLPETLHVELQTSQKCRE</sequence>
<proteinExistence type="predicted"/>
<organism evidence="7 8">
    <name type="scientific">Mugilogobius chulae</name>
    <name type="common">yellowstripe goby</name>
    <dbReference type="NCBI Taxonomy" id="88201"/>
    <lineage>
        <taxon>Eukaryota</taxon>
        <taxon>Metazoa</taxon>
        <taxon>Chordata</taxon>
        <taxon>Craniata</taxon>
        <taxon>Vertebrata</taxon>
        <taxon>Euteleostomi</taxon>
        <taxon>Actinopterygii</taxon>
        <taxon>Neopterygii</taxon>
        <taxon>Teleostei</taxon>
        <taxon>Neoteleostei</taxon>
        <taxon>Acanthomorphata</taxon>
        <taxon>Gobiaria</taxon>
        <taxon>Gobiiformes</taxon>
        <taxon>Gobioidei</taxon>
        <taxon>Gobiidae</taxon>
        <taxon>Gobionellinae</taxon>
        <taxon>Mugilogobius</taxon>
    </lineage>
</organism>
<feature type="transmembrane region" description="Helical" evidence="5">
    <location>
        <begin position="142"/>
        <end position="159"/>
    </location>
</feature>
<accession>A0AAW0MP16</accession>
<feature type="transmembrane region" description="Helical" evidence="5">
    <location>
        <begin position="363"/>
        <end position="384"/>
    </location>
</feature>